<dbReference type="RefSeq" id="WP_232009789.1">
    <property type="nucleotide sequence ID" value="NZ_LR134350.1"/>
</dbReference>
<evidence type="ECO:0000313" key="4">
    <source>
        <dbReference type="Proteomes" id="UP000266895"/>
    </source>
</evidence>
<dbReference type="Proteomes" id="UP000266895">
    <property type="component" value="Chromosome"/>
</dbReference>
<organism evidence="3 4">
    <name type="scientific">Actinomyces howellii</name>
    <dbReference type="NCBI Taxonomy" id="52771"/>
    <lineage>
        <taxon>Bacteria</taxon>
        <taxon>Bacillati</taxon>
        <taxon>Actinomycetota</taxon>
        <taxon>Actinomycetes</taxon>
        <taxon>Actinomycetales</taxon>
        <taxon>Actinomycetaceae</taxon>
        <taxon>Actinomyces</taxon>
    </lineage>
</organism>
<protein>
    <submittedName>
        <fullName evidence="3">Uncharacterized protein conserved in bacteria</fullName>
    </submittedName>
</protein>
<accession>A0A3S4RHB6</accession>
<keyword evidence="4" id="KW-1185">Reference proteome</keyword>
<dbReference type="EMBL" id="LR134350">
    <property type="protein sequence ID" value="VEG30128.1"/>
    <property type="molecule type" value="Genomic_DNA"/>
</dbReference>
<name>A0A3S4RHB6_9ACTO</name>
<dbReference type="KEGG" id="ahw:NCTC11636_02607"/>
<dbReference type="AlphaFoldDB" id="A0A3S4RHB6"/>
<evidence type="ECO:0000259" key="2">
    <source>
        <dbReference type="Pfam" id="PF13524"/>
    </source>
</evidence>
<reference evidence="3 4" key="1">
    <citation type="submission" date="2018-12" db="EMBL/GenBank/DDBJ databases">
        <authorList>
            <consortium name="Pathogen Informatics"/>
        </authorList>
    </citation>
    <scope>NUCLEOTIDE SEQUENCE [LARGE SCALE GENOMIC DNA]</scope>
    <source>
        <strain evidence="3 4">NCTC11636</strain>
    </source>
</reference>
<dbReference type="Pfam" id="PF13524">
    <property type="entry name" value="Glyco_trans_1_2"/>
    <property type="match status" value="1"/>
</dbReference>
<feature type="region of interest" description="Disordered" evidence="1">
    <location>
        <begin position="629"/>
        <end position="654"/>
    </location>
</feature>
<evidence type="ECO:0000313" key="3">
    <source>
        <dbReference type="EMBL" id="VEG30128.1"/>
    </source>
</evidence>
<dbReference type="Gene3D" id="3.90.550.10">
    <property type="entry name" value="Spore Coat Polysaccharide Biosynthesis Protein SpsA, Chain A"/>
    <property type="match status" value="1"/>
</dbReference>
<dbReference type="InterPro" id="IPR055259">
    <property type="entry name" value="YkvP/CgeB_Glyco_trans-like"/>
</dbReference>
<proteinExistence type="predicted"/>
<gene>
    <name evidence="3" type="ORF">NCTC11636_02607</name>
</gene>
<evidence type="ECO:0000256" key="1">
    <source>
        <dbReference type="SAM" id="MobiDB-lite"/>
    </source>
</evidence>
<dbReference type="InterPro" id="IPR029044">
    <property type="entry name" value="Nucleotide-diphossugar_trans"/>
</dbReference>
<feature type="domain" description="Spore protein YkvP/CgeB glycosyl transferase-like" evidence="2">
    <location>
        <begin position="282"/>
        <end position="400"/>
    </location>
</feature>
<sequence length="654" mass="72706">MTGGGAGRDLRRRVDLARRALWHLRHGGPAAVVEFNRRRRAIAPAGRIVHAGGGPAGIAPWPVPDPRQVGARHDVTVGVIADEFTARSLAYEWRSVPLSPVRWREQVDDEPIDLLFVESAWHGNDDAWRYAVLGAGAPSPRLRELVAGLRARGVPTVFWNKEDPAHFEEAIGTARLFDWVFTTDEALVERYRTELGHDRVGVLPFAAQPLIHNPVRVLDEDGEPVERRGTAFAGTYFAHKYPERREQMDLLLGAALDVEPHCPQGLDIFSRFLGQGRDYQFPPPYDARVRGSLSYDQMLTAYRLYTLFLNVNSVVDSPSMIARRVIEITACNTPVLTAASAATGRILGPHALAVAQDREQAGLLIRALSANPDLRDRMAYLAQRDIWARHTYSHRVGTVLEALGMSDRLQRPPTVAPIVSTNRPHRLGALLETLASQRLVEMRPVILTHGFEPDPHQLARARDLGLEVDWLHAPAGSSLGANYNLMLERVEADFVAKMDDDDLYADHYLFESLAAADYSRADLVGKHAHFVYLEDHDLTVLRFSRWEHRYTSFVSGPTIVMRTDLARAVRFPAVARGEDTGVLRRVAQAGGRIYSASRYGFVQRRGAAGDHTWDVEAAEILASAVVSHWGPPDGTEMPEPAPHPDPSERVPTAR</sequence>
<dbReference type="SUPFAM" id="SSF53448">
    <property type="entry name" value="Nucleotide-diphospho-sugar transferases"/>
    <property type="match status" value="1"/>
</dbReference>